<organism evidence="2 3">
    <name type="scientific">Neorhizobium lilium</name>
    <dbReference type="NCBI Taxonomy" id="2503024"/>
    <lineage>
        <taxon>Bacteria</taxon>
        <taxon>Pseudomonadati</taxon>
        <taxon>Pseudomonadota</taxon>
        <taxon>Alphaproteobacteria</taxon>
        <taxon>Hyphomicrobiales</taxon>
        <taxon>Rhizobiaceae</taxon>
        <taxon>Rhizobium/Agrobacterium group</taxon>
        <taxon>Neorhizobium</taxon>
    </lineage>
</organism>
<proteinExistence type="predicted"/>
<dbReference type="OrthoDB" id="9805728at2"/>
<evidence type="ECO:0000259" key="1">
    <source>
        <dbReference type="Pfam" id="PF12706"/>
    </source>
</evidence>
<protein>
    <recommendedName>
        <fullName evidence="1">Metallo-beta-lactamase domain-containing protein</fullName>
    </recommendedName>
</protein>
<keyword evidence="3" id="KW-1185">Reference proteome</keyword>
<feature type="domain" description="Metallo-beta-lactamase" evidence="1">
    <location>
        <begin position="88"/>
        <end position="288"/>
    </location>
</feature>
<comment type="caution">
    <text evidence="2">The sequence shown here is derived from an EMBL/GenBank/DDBJ whole genome shotgun (WGS) entry which is preliminary data.</text>
</comment>
<evidence type="ECO:0000313" key="3">
    <source>
        <dbReference type="Proteomes" id="UP000287687"/>
    </source>
</evidence>
<dbReference type="Pfam" id="PF12706">
    <property type="entry name" value="Lactamase_B_2"/>
    <property type="match status" value="1"/>
</dbReference>
<sequence>MAGNRYYSGPVSDHFDGTRFFNPGGEEPAGLAEVIRWKFGKNSDNRPWPNAYKSPFPPAVPEKRLAAERLVVTMVGHASLLLQLGGLNILADPVWSERTSPFSFAGPKRVNPPGIRFPDLPPIDVVLVTHNHYDHLDLPTLRLLQQRDKPQFVTPLGNDVIIRAGVSDARISVMDWGASLALGADVVLHCEPCHHWSARGMGDRRMALWAAFVFETPAGKIYHIGDTGFHDGLNYRAAQEKHGHFRLAVLPIGAYEPRWFMKAQHQNPEEAVQGMLLCNAAYAVGHHWGTVKLTDEAVDDPVRALRVALDSNGIDRDRFRPMSPGEVFEVPV</sequence>
<dbReference type="InterPro" id="IPR024884">
    <property type="entry name" value="NAPE-PLD"/>
</dbReference>
<reference evidence="2 3" key="1">
    <citation type="submission" date="2019-01" db="EMBL/GenBank/DDBJ databases">
        <title>The draft genome of Rhizobium sp. 24NR.</title>
        <authorList>
            <person name="Liu L."/>
            <person name="Liang L."/>
            <person name="Shi S."/>
            <person name="Xu L."/>
            <person name="Wang X."/>
            <person name="Li L."/>
            <person name="Zhang X."/>
        </authorList>
    </citation>
    <scope>NUCLEOTIDE SEQUENCE [LARGE SCALE GENOMIC DNA]</scope>
    <source>
        <strain evidence="2 3">24NR</strain>
    </source>
</reference>
<dbReference type="GO" id="GO:0070290">
    <property type="term" value="F:N-acylphosphatidylethanolamine-specific phospholipase D activity"/>
    <property type="evidence" value="ECO:0007669"/>
    <property type="project" value="InterPro"/>
</dbReference>
<dbReference type="GO" id="GO:0008270">
    <property type="term" value="F:zinc ion binding"/>
    <property type="evidence" value="ECO:0007669"/>
    <property type="project" value="InterPro"/>
</dbReference>
<dbReference type="Proteomes" id="UP000287687">
    <property type="component" value="Unassembled WGS sequence"/>
</dbReference>
<name>A0A444LN39_9HYPH</name>
<dbReference type="EMBL" id="SBIP01000001">
    <property type="protein sequence ID" value="RWX81746.1"/>
    <property type="molecule type" value="Genomic_DNA"/>
</dbReference>
<dbReference type="Gene3D" id="3.60.15.10">
    <property type="entry name" value="Ribonuclease Z/Hydroxyacylglutathione hydrolase-like"/>
    <property type="match status" value="1"/>
</dbReference>
<dbReference type="SUPFAM" id="SSF56281">
    <property type="entry name" value="Metallo-hydrolase/oxidoreductase"/>
    <property type="match status" value="1"/>
</dbReference>
<dbReference type="PIRSF" id="PIRSF038896">
    <property type="entry name" value="NAPE-PLD"/>
    <property type="match status" value="1"/>
</dbReference>
<dbReference type="RefSeq" id="WP_128441904.1">
    <property type="nucleotide sequence ID" value="NZ_SBIP01000001.1"/>
</dbReference>
<evidence type="ECO:0000313" key="2">
    <source>
        <dbReference type="EMBL" id="RWX81746.1"/>
    </source>
</evidence>
<dbReference type="InterPro" id="IPR001279">
    <property type="entry name" value="Metallo-B-lactamas"/>
</dbReference>
<dbReference type="AlphaFoldDB" id="A0A444LN39"/>
<dbReference type="PANTHER" id="PTHR15032">
    <property type="entry name" value="N-ACYL-PHOSPHATIDYLETHANOLAMINE-HYDROLYZING PHOSPHOLIPASE D"/>
    <property type="match status" value="1"/>
</dbReference>
<dbReference type="GO" id="GO:0005737">
    <property type="term" value="C:cytoplasm"/>
    <property type="evidence" value="ECO:0007669"/>
    <property type="project" value="TreeGrafter"/>
</dbReference>
<accession>A0A444LN39</accession>
<dbReference type="InterPro" id="IPR036866">
    <property type="entry name" value="RibonucZ/Hydroxyglut_hydro"/>
</dbReference>
<gene>
    <name evidence="2" type="ORF">EPK99_05700</name>
</gene>
<dbReference type="PANTHER" id="PTHR15032:SF4">
    <property type="entry name" value="N-ACYL-PHOSPHATIDYLETHANOLAMINE-HYDROLYZING PHOSPHOLIPASE D"/>
    <property type="match status" value="1"/>
</dbReference>